<dbReference type="EMBL" id="FOCQ01000016">
    <property type="protein sequence ID" value="SEN63194.1"/>
    <property type="molecule type" value="Genomic_DNA"/>
</dbReference>
<feature type="transmembrane region" description="Helical" evidence="6">
    <location>
        <begin position="80"/>
        <end position="97"/>
    </location>
</feature>
<proteinExistence type="predicted"/>
<evidence type="ECO:0000259" key="7">
    <source>
        <dbReference type="Pfam" id="PF00482"/>
    </source>
</evidence>
<evidence type="ECO:0000256" key="5">
    <source>
        <dbReference type="ARBA" id="ARBA00023136"/>
    </source>
</evidence>
<dbReference type="InterPro" id="IPR042094">
    <property type="entry name" value="T2SS_GspF_sf"/>
</dbReference>
<dbReference type="STRING" id="1173111.SAMN05444955_11613"/>
<comment type="subcellular location">
    <subcellularLocation>
        <location evidence="1">Cell membrane</location>
        <topology evidence="1">Multi-pass membrane protein</topology>
    </subcellularLocation>
</comment>
<evidence type="ECO:0000256" key="2">
    <source>
        <dbReference type="ARBA" id="ARBA00022475"/>
    </source>
</evidence>
<keyword evidence="5 6" id="KW-0472">Membrane</keyword>
<evidence type="ECO:0000313" key="8">
    <source>
        <dbReference type="EMBL" id="SEN63194.1"/>
    </source>
</evidence>
<dbReference type="Proteomes" id="UP000199695">
    <property type="component" value="Unassembled WGS sequence"/>
</dbReference>
<dbReference type="PANTHER" id="PTHR35007:SF1">
    <property type="entry name" value="PILUS ASSEMBLY PROTEIN"/>
    <property type="match status" value="1"/>
</dbReference>
<feature type="transmembrane region" description="Helical" evidence="6">
    <location>
        <begin position="249"/>
        <end position="269"/>
    </location>
</feature>
<dbReference type="InterPro" id="IPR018076">
    <property type="entry name" value="T2SS_GspF_dom"/>
</dbReference>
<feature type="transmembrane region" description="Helical" evidence="6">
    <location>
        <begin position="6"/>
        <end position="23"/>
    </location>
</feature>
<dbReference type="Pfam" id="PF00482">
    <property type="entry name" value="T2SSF"/>
    <property type="match status" value="1"/>
</dbReference>
<feature type="domain" description="Type II secretion system protein GspF" evidence="7">
    <location>
        <begin position="140"/>
        <end position="265"/>
    </location>
</feature>
<name>A0A1H8I4A7_9BACL</name>
<organism evidence="8 9">
    <name type="scientific">Lihuaxuella thermophila</name>
    <dbReference type="NCBI Taxonomy" id="1173111"/>
    <lineage>
        <taxon>Bacteria</taxon>
        <taxon>Bacillati</taxon>
        <taxon>Bacillota</taxon>
        <taxon>Bacilli</taxon>
        <taxon>Bacillales</taxon>
        <taxon>Thermoactinomycetaceae</taxon>
        <taxon>Lihuaxuella</taxon>
    </lineage>
</organism>
<keyword evidence="3 6" id="KW-0812">Transmembrane</keyword>
<dbReference type="OrthoDB" id="9803381at2"/>
<keyword evidence="9" id="KW-1185">Reference proteome</keyword>
<evidence type="ECO:0000256" key="4">
    <source>
        <dbReference type="ARBA" id="ARBA00022989"/>
    </source>
</evidence>
<dbReference type="GO" id="GO:0005886">
    <property type="term" value="C:plasma membrane"/>
    <property type="evidence" value="ECO:0007669"/>
    <property type="project" value="UniProtKB-SubCell"/>
</dbReference>
<evidence type="ECO:0000256" key="1">
    <source>
        <dbReference type="ARBA" id="ARBA00004651"/>
    </source>
</evidence>
<dbReference type="RefSeq" id="WP_089971672.1">
    <property type="nucleotide sequence ID" value="NZ_FOCQ01000016.1"/>
</dbReference>
<reference evidence="8 9" key="1">
    <citation type="submission" date="2016-10" db="EMBL/GenBank/DDBJ databases">
        <authorList>
            <person name="de Groot N.N."/>
        </authorList>
    </citation>
    <scope>NUCLEOTIDE SEQUENCE [LARGE SCALE GENOMIC DNA]</scope>
    <source>
        <strain evidence="8 9">DSM 46701</strain>
    </source>
</reference>
<dbReference type="AlphaFoldDB" id="A0A1H8I4A7"/>
<evidence type="ECO:0000256" key="3">
    <source>
        <dbReference type="ARBA" id="ARBA00022692"/>
    </source>
</evidence>
<dbReference type="Gene3D" id="1.20.81.30">
    <property type="entry name" value="Type II secretion system (T2SS), domain F"/>
    <property type="match status" value="1"/>
</dbReference>
<keyword evidence="4 6" id="KW-1133">Transmembrane helix</keyword>
<accession>A0A1H8I4A7</accession>
<sequence>MIAVLGALSVFFVIWALYYYLLMKNIQKANNERIAKWVNRGVGEVRWSDSLADKIDQTSWAQKIQPQIEQASLNLRPSEYGSILFLAAIVLYFAFSLGLGVPALYSFILALLLTPLGSKLFLKSRKHIYANRLDAQLSEACRLLSSAARAGLSIQQGLELVVREMPPPVKNELGMVVREVQLGRDLESALKELLERVNSRDIQVFVNALIIQRRAGGDLGRVMSEMAITMEERKIIQQTVKAVTAQARYSAYALPLISIFVVFMLSKLIDGFFDLFKSTIGIIIIAVFVIMQVVGIILVRQIANIKV</sequence>
<evidence type="ECO:0000313" key="9">
    <source>
        <dbReference type="Proteomes" id="UP000199695"/>
    </source>
</evidence>
<protein>
    <submittedName>
        <fullName evidence="8">Tight adherence protein B</fullName>
    </submittedName>
</protein>
<keyword evidence="2" id="KW-1003">Cell membrane</keyword>
<feature type="transmembrane region" description="Helical" evidence="6">
    <location>
        <begin position="275"/>
        <end position="299"/>
    </location>
</feature>
<gene>
    <name evidence="8" type="ORF">SAMN05444955_11613</name>
</gene>
<feature type="transmembrane region" description="Helical" evidence="6">
    <location>
        <begin position="103"/>
        <end position="122"/>
    </location>
</feature>
<dbReference type="PANTHER" id="PTHR35007">
    <property type="entry name" value="INTEGRAL MEMBRANE PROTEIN-RELATED"/>
    <property type="match status" value="1"/>
</dbReference>
<evidence type="ECO:0000256" key="6">
    <source>
        <dbReference type="SAM" id="Phobius"/>
    </source>
</evidence>